<sequence length="346" mass="38051">MRIEVAFEAYASAKLRGQRKYHDVRLPCTTWVEVEEVPPGPAVLRMTRPDGGTLEFRSHGERLMRPFEMTHGSRTRRSGPSMPADRLAEVALTGTGPFNPFVLGLGTRLRDGKGQDYWERRPLLDAGQIGLAHVEGSDEDTCRAIVGRNAAKLACVEGAIWERSAEPLYVVGHVSYEDHQADRLTAWVEIDDGGGIKEIGRHFRVDDLVDVLTAVLPSGEWDPEDPTTFAGRFRNVVEVLDASVLRHGYDQYPALARSLRWTVESVGRDLAALPTPAIHLWTRTRDLLSERSPGQDLAEAASRLAGALDGAGETDPAASIRQAVDLWRLSPVAETQPHAIGPRPCS</sequence>
<dbReference type="Proteomes" id="UP000009081">
    <property type="component" value="Plasmid megaplasmid"/>
</dbReference>
<dbReference type="AlphaFoldDB" id="C5B4E7"/>
<dbReference type="EMBL" id="CP001511">
    <property type="protein sequence ID" value="ACS43329.1"/>
    <property type="molecule type" value="Genomic_DNA"/>
</dbReference>
<organism evidence="1 2">
    <name type="scientific">Methylorubrum extorquens (strain ATCC 14718 / DSM 1338 / JCM 2805 / NCIMB 9133 / AM1)</name>
    <name type="common">Methylobacterium extorquens</name>
    <dbReference type="NCBI Taxonomy" id="272630"/>
    <lineage>
        <taxon>Bacteria</taxon>
        <taxon>Pseudomonadati</taxon>
        <taxon>Pseudomonadota</taxon>
        <taxon>Alphaproteobacteria</taxon>
        <taxon>Hyphomicrobiales</taxon>
        <taxon>Methylobacteriaceae</taxon>
        <taxon>Methylorubrum</taxon>
    </lineage>
</organism>
<accession>C5B4E7</accession>
<gene>
    <name evidence="1" type="ordered locus">MexAM1_META2p0481</name>
</gene>
<dbReference type="HOGENOM" id="CLU_801235_0_0_5"/>
<evidence type="ECO:0000313" key="2">
    <source>
        <dbReference type="Proteomes" id="UP000009081"/>
    </source>
</evidence>
<geneLocation type="plasmid" evidence="1 2">
    <name>megaplasmid</name>
</geneLocation>
<dbReference type="RefSeq" id="WP_012753798.1">
    <property type="nucleotide sequence ID" value="NC_012811.1"/>
</dbReference>
<reference evidence="1 2" key="1">
    <citation type="journal article" date="2009" name="PLoS ONE">
        <title>Methylobacterium genome sequences: a reference blueprint to investigate microbial metabolism of C1 compounds from natural and industrial sources.</title>
        <authorList>
            <person name="Vuilleumier S."/>
            <person name="Chistoserdova L."/>
            <person name="Lee M.-C."/>
            <person name="Bringel F."/>
            <person name="Lajus A."/>
            <person name="Zhou Y."/>
            <person name="Gourion B."/>
            <person name="Barbe V."/>
            <person name="Chang J."/>
            <person name="Cruveiller S."/>
            <person name="Dossat C."/>
            <person name="Gillett W."/>
            <person name="Gruffaz C."/>
            <person name="Haugen E."/>
            <person name="Hourcade E."/>
            <person name="Levy R."/>
            <person name="Mangenot S."/>
            <person name="Muller E."/>
            <person name="Nadalig T."/>
            <person name="Pagni M."/>
            <person name="Penny C."/>
            <person name="Peyraud R."/>
            <person name="Robinson D.G."/>
            <person name="Roche D."/>
            <person name="Rouy Z."/>
            <person name="Saenampechek C."/>
            <person name="Salvignol G."/>
            <person name="Vallenet D."/>
            <person name="Wu Z."/>
            <person name="Marx C.J."/>
            <person name="Vorholt J.A."/>
            <person name="Olson M.V."/>
            <person name="Kaul R."/>
            <person name="Weissenbach J."/>
            <person name="Medigue C."/>
            <person name="Lidstrom M.E."/>
        </authorList>
    </citation>
    <scope>NUCLEOTIDE SEQUENCE [LARGE SCALE GENOMIC DNA]</scope>
    <source>
        <strain evidence="2">ATCC 14718 / DSM 1338 / JCM 2805 / NCIMB 9133 / AM1</strain>
    </source>
</reference>
<protein>
    <submittedName>
        <fullName evidence="1">Uncharacterized protein</fullName>
    </submittedName>
</protein>
<keyword evidence="1" id="KW-0614">Plasmid</keyword>
<dbReference type="KEGG" id="mea:Mex_2p0481"/>
<name>C5B4E7_METEA</name>
<evidence type="ECO:0000313" key="1">
    <source>
        <dbReference type="EMBL" id="ACS43329.1"/>
    </source>
</evidence>
<keyword evidence="2" id="KW-1185">Reference proteome</keyword>
<proteinExistence type="predicted"/>